<dbReference type="GO" id="GO:0005737">
    <property type="term" value="C:cytoplasm"/>
    <property type="evidence" value="ECO:0007669"/>
    <property type="project" value="TreeGrafter"/>
</dbReference>
<dbReference type="Proteomes" id="UP000219338">
    <property type="component" value="Unassembled WGS sequence"/>
</dbReference>
<accession>A0A284RZT4</accession>
<dbReference type="InterPro" id="IPR015424">
    <property type="entry name" value="PyrdxlP-dep_Trfase"/>
</dbReference>
<evidence type="ECO:0000313" key="6">
    <source>
        <dbReference type="EMBL" id="SJL14260.1"/>
    </source>
</evidence>
<reference evidence="7" key="1">
    <citation type="journal article" date="2017" name="Nat. Ecol. Evol.">
        <title>Genome expansion and lineage-specific genetic innovations in the forest pathogenic fungi Armillaria.</title>
        <authorList>
            <person name="Sipos G."/>
            <person name="Prasanna A.N."/>
            <person name="Walter M.C."/>
            <person name="O'Connor E."/>
            <person name="Balint B."/>
            <person name="Krizsan K."/>
            <person name="Kiss B."/>
            <person name="Hess J."/>
            <person name="Varga T."/>
            <person name="Slot J."/>
            <person name="Riley R."/>
            <person name="Boka B."/>
            <person name="Rigling D."/>
            <person name="Barry K."/>
            <person name="Lee J."/>
            <person name="Mihaltcheva S."/>
            <person name="LaButti K."/>
            <person name="Lipzen A."/>
            <person name="Waldron R."/>
            <person name="Moloney N.M."/>
            <person name="Sperisen C."/>
            <person name="Kredics L."/>
            <person name="Vagvoelgyi C."/>
            <person name="Patrignani A."/>
            <person name="Fitzpatrick D."/>
            <person name="Nagy I."/>
            <person name="Doyle S."/>
            <person name="Anderson J.B."/>
            <person name="Grigoriev I.V."/>
            <person name="Gueldener U."/>
            <person name="Muensterkoetter M."/>
            <person name="Nagy L.G."/>
        </authorList>
    </citation>
    <scope>NUCLEOTIDE SEQUENCE [LARGE SCALE GENOMIC DNA]</scope>
    <source>
        <strain evidence="7">C18/9</strain>
    </source>
</reference>
<sequence length="175" mass="19154">MYRRAEGGMSAIATASGMSAPQFVALLTLASAGDNIVSSPFLYGDSQNQLKVIFKKFGIQARFVRTDKVEDYAGLVDGKTKAIYTESISSSPAFLVAPIKELVELAHSHHLPLVVDDTLGMSEPEAEEERQLREEDSTNDEHCYPPHHKNTASMTHKDDTLATHSTASGLEKQFD</sequence>
<evidence type="ECO:0000256" key="4">
    <source>
        <dbReference type="RuleBase" id="RU362118"/>
    </source>
</evidence>
<evidence type="ECO:0000256" key="1">
    <source>
        <dbReference type="ARBA" id="ARBA00001933"/>
    </source>
</evidence>
<dbReference type="PANTHER" id="PTHR43797">
    <property type="entry name" value="HOMOCYSTEINE/CYSTEINE SYNTHASE"/>
    <property type="match status" value="1"/>
</dbReference>
<dbReference type="GO" id="GO:0019346">
    <property type="term" value="P:transsulfuration"/>
    <property type="evidence" value="ECO:0007669"/>
    <property type="project" value="InterPro"/>
</dbReference>
<keyword evidence="7" id="KW-1185">Reference proteome</keyword>
<gene>
    <name evidence="6" type="ORF">ARMOST_17716</name>
</gene>
<dbReference type="Pfam" id="PF01053">
    <property type="entry name" value="Cys_Met_Meta_PP"/>
    <property type="match status" value="1"/>
</dbReference>
<dbReference type="InterPro" id="IPR000277">
    <property type="entry name" value="Cys/Met-Metab_PyrdxlP-dep_enz"/>
</dbReference>
<evidence type="ECO:0000313" key="7">
    <source>
        <dbReference type="Proteomes" id="UP000219338"/>
    </source>
</evidence>
<dbReference type="STRING" id="47428.A0A284RZT4"/>
<name>A0A284RZT4_ARMOS</name>
<dbReference type="EMBL" id="FUEG01000023">
    <property type="protein sequence ID" value="SJL14260.1"/>
    <property type="molecule type" value="Genomic_DNA"/>
</dbReference>
<dbReference type="GO" id="GO:0030170">
    <property type="term" value="F:pyridoxal phosphate binding"/>
    <property type="evidence" value="ECO:0007669"/>
    <property type="project" value="InterPro"/>
</dbReference>
<keyword evidence="3 4" id="KW-0663">Pyridoxal phosphate</keyword>
<keyword evidence="2" id="KW-0808">Transferase</keyword>
<dbReference type="SUPFAM" id="SSF53383">
    <property type="entry name" value="PLP-dependent transferases"/>
    <property type="match status" value="1"/>
</dbReference>
<comment type="cofactor">
    <cofactor evidence="1 4">
        <name>pyridoxal 5'-phosphate</name>
        <dbReference type="ChEBI" id="CHEBI:597326"/>
    </cofactor>
</comment>
<feature type="region of interest" description="Disordered" evidence="5">
    <location>
        <begin position="118"/>
        <end position="175"/>
    </location>
</feature>
<dbReference type="InterPro" id="IPR006235">
    <property type="entry name" value="OAc-hSer/O-AcSer_sulfhydrylase"/>
</dbReference>
<evidence type="ECO:0000256" key="2">
    <source>
        <dbReference type="ARBA" id="ARBA00022679"/>
    </source>
</evidence>
<dbReference type="OrthoDB" id="3512640at2759"/>
<evidence type="ECO:0000256" key="5">
    <source>
        <dbReference type="SAM" id="MobiDB-lite"/>
    </source>
</evidence>
<dbReference type="GO" id="GO:0003961">
    <property type="term" value="F:O-acetylhomoserine aminocarboxypropyltransferase activity"/>
    <property type="evidence" value="ECO:0007669"/>
    <property type="project" value="TreeGrafter"/>
</dbReference>
<organism evidence="6 7">
    <name type="scientific">Armillaria ostoyae</name>
    <name type="common">Armillaria root rot fungus</name>
    <dbReference type="NCBI Taxonomy" id="47428"/>
    <lineage>
        <taxon>Eukaryota</taxon>
        <taxon>Fungi</taxon>
        <taxon>Dikarya</taxon>
        <taxon>Basidiomycota</taxon>
        <taxon>Agaricomycotina</taxon>
        <taxon>Agaricomycetes</taxon>
        <taxon>Agaricomycetidae</taxon>
        <taxon>Agaricales</taxon>
        <taxon>Marasmiineae</taxon>
        <taxon>Physalacriaceae</taxon>
        <taxon>Armillaria</taxon>
    </lineage>
</organism>
<comment type="similarity">
    <text evidence="4">Belongs to the trans-sulfuration enzymes family.</text>
</comment>
<dbReference type="Gene3D" id="3.40.640.10">
    <property type="entry name" value="Type I PLP-dependent aspartate aminotransferase-like (Major domain)"/>
    <property type="match status" value="1"/>
</dbReference>
<dbReference type="PANTHER" id="PTHR43797:SF2">
    <property type="entry name" value="HOMOCYSTEINE_CYSTEINE SYNTHASE"/>
    <property type="match status" value="1"/>
</dbReference>
<dbReference type="GO" id="GO:0006535">
    <property type="term" value="P:cysteine biosynthetic process from serine"/>
    <property type="evidence" value="ECO:0007669"/>
    <property type="project" value="TreeGrafter"/>
</dbReference>
<dbReference type="GO" id="GO:0071269">
    <property type="term" value="P:L-homocysteine biosynthetic process"/>
    <property type="evidence" value="ECO:0007669"/>
    <property type="project" value="TreeGrafter"/>
</dbReference>
<dbReference type="InterPro" id="IPR015421">
    <property type="entry name" value="PyrdxlP-dep_Trfase_major"/>
</dbReference>
<evidence type="ECO:0000256" key="3">
    <source>
        <dbReference type="ARBA" id="ARBA00022898"/>
    </source>
</evidence>
<protein>
    <submittedName>
        <fullName evidence="6">Uncharacterized protein</fullName>
    </submittedName>
</protein>
<dbReference type="GO" id="GO:0004124">
    <property type="term" value="F:cysteine synthase activity"/>
    <property type="evidence" value="ECO:0007669"/>
    <property type="project" value="TreeGrafter"/>
</dbReference>
<dbReference type="AlphaFoldDB" id="A0A284RZT4"/>
<feature type="compositionally biased region" description="Basic and acidic residues" evidence="5">
    <location>
        <begin position="129"/>
        <end position="144"/>
    </location>
</feature>
<proteinExistence type="inferred from homology"/>